<keyword evidence="1" id="KW-0175">Coiled coil</keyword>
<dbReference type="OrthoDB" id="10035668at2759"/>
<feature type="non-terminal residue" evidence="2">
    <location>
        <position position="233"/>
    </location>
</feature>
<accession>A0A087TNX6</accession>
<evidence type="ECO:0000313" key="2">
    <source>
        <dbReference type="EMBL" id="KFM66815.1"/>
    </source>
</evidence>
<dbReference type="Proteomes" id="UP000054359">
    <property type="component" value="Unassembled WGS sequence"/>
</dbReference>
<evidence type="ECO:0000256" key="1">
    <source>
        <dbReference type="SAM" id="Coils"/>
    </source>
</evidence>
<gene>
    <name evidence="2" type="ORF">X975_03485</name>
</gene>
<feature type="coiled-coil region" evidence="1">
    <location>
        <begin position="33"/>
        <end position="85"/>
    </location>
</feature>
<keyword evidence="3" id="KW-1185">Reference proteome</keyword>
<protein>
    <submittedName>
        <fullName evidence="2">Uncharacterized protein</fullName>
    </submittedName>
</protein>
<evidence type="ECO:0000313" key="3">
    <source>
        <dbReference type="Proteomes" id="UP000054359"/>
    </source>
</evidence>
<sequence>MPVTKAMEEQLRQLVIAFAAFKEKMECVVNSVKEEIKATYDEIKDGYEEMIAEMKAGREEMKVGREKVREQLQQMKVELAEETGAIKEDAEITEVASETSEDEEMRRVSAPALQENSTTLQSICMSHSADCSDINLILNQDTSGCKELGSIHDCDAEFGAGSHETEANKHVATAKITKVNYTHDVNKLQGGEQTVSDLPVDEKPERTESWDCDMKNRRTSENCSEKVLDLGIT</sequence>
<organism evidence="2 3">
    <name type="scientific">Stegodyphus mimosarum</name>
    <name type="common">African social velvet spider</name>
    <dbReference type="NCBI Taxonomy" id="407821"/>
    <lineage>
        <taxon>Eukaryota</taxon>
        <taxon>Metazoa</taxon>
        <taxon>Ecdysozoa</taxon>
        <taxon>Arthropoda</taxon>
        <taxon>Chelicerata</taxon>
        <taxon>Arachnida</taxon>
        <taxon>Araneae</taxon>
        <taxon>Araneomorphae</taxon>
        <taxon>Entelegynae</taxon>
        <taxon>Eresoidea</taxon>
        <taxon>Eresidae</taxon>
        <taxon>Stegodyphus</taxon>
    </lineage>
</organism>
<proteinExistence type="predicted"/>
<dbReference type="AlphaFoldDB" id="A0A087TNX6"/>
<dbReference type="EMBL" id="KK116103">
    <property type="protein sequence ID" value="KFM66815.1"/>
    <property type="molecule type" value="Genomic_DNA"/>
</dbReference>
<reference evidence="2 3" key="1">
    <citation type="submission" date="2013-11" db="EMBL/GenBank/DDBJ databases">
        <title>Genome sequencing of Stegodyphus mimosarum.</title>
        <authorList>
            <person name="Bechsgaard J."/>
        </authorList>
    </citation>
    <scope>NUCLEOTIDE SEQUENCE [LARGE SCALE GENOMIC DNA]</scope>
</reference>
<name>A0A087TNX6_STEMI</name>